<keyword evidence="1" id="KW-0472">Membrane</keyword>
<feature type="transmembrane region" description="Helical" evidence="1">
    <location>
        <begin position="627"/>
        <end position="649"/>
    </location>
</feature>
<evidence type="ECO:0000256" key="1">
    <source>
        <dbReference type="SAM" id="Phobius"/>
    </source>
</evidence>
<feature type="transmembrane region" description="Helical" evidence="1">
    <location>
        <begin position="225"/>
        <end position="246"/>
    </location>
</feature>
<feature type="transmembrane region" description="Helical" evidence="1">
    <location>
        <begin position="591"/>
        <end position="615"/>
    </location>
</feature>
<feature type="transmembrane region" description="Helical" evidence="1">
    <location>
        <begin position="501"/>
        <end position="518"/>
    </location>
</feature>
<evidence type="ECO:0000313" key="3">
    <source>
        <dbReference type="Proteomes" id="UP000268059"/>
    </source>
</evidence>
<dbReference type="InParanoid" id="A0A3G9JQN4"/>
<keyword evidence="1" id="KW-1133">Transmembrane helix</keyword>
<protein>
    <submittedName>
        <fullName evidence="2">Uncharacterized protein</fullName>
    </submittedName>
</protein>
<feature type="transmembrane region" description="Helical" evidence="1">
    <location>
        <begin position="669"/>
        <end position="690"/>
    </location>
</feature>
<dbReference type="Proteomes" id="UP000268059">
    <property type="component" value="Chromosome"/>
</dbReference>
<dbReference type="AlphaFoldDB" id="A0A3G9JQN4"/>
<feature type="transmembrane region" description="Helical" evidence="1">
    <location>
        <begin position="539"/>
        <end position="565"/>
    </location>
</feature>
<feature type="transmembrane region" description="Helical" evidence="1">
    <location>
        <begin position="286"/>
        <end position="304"/>
    </location>
</feature>
<dbReference type="KEGG" id="ebm:SG0102_15120"/>
<feature type="transmembrane region" description="Helical" evidence="1">
    <location>
        <begin position="143"/>
        <end position="169"/>
    </location>
</feature>
<sequence>MILLSGVLFFRDNRNDATIKRQTKWEKQEETYQKHYASYIASIINENKALSGISIFTKKNSTAQERSKIARKKYQAMKGITLSDSYGEGLEKVLRFQSVHGLLMIVMIVLTLGFLDHDHQSLALIVASTPKGRSILAMKRMGVLLIVSLGLHMIAYTLLLGEGIVMFGMPQFNVSAQSLSYLKDMTLPISLGAFYLLYIMVSSFCMALLSLVFWDCLIAFHTRSLGLGLFLGLSILEVLLQSHLIAQSPIAFLKYNNIYYLLMPIEIMRSFLTYTCLKQMVNGQHVFVIVMLTIAVLLIIFTVLDHQYHRVLSQSHTYKLKKLIQKVTIRVRSRMSLHKTFFQECYKIVICERGLLYIICFGILLVSLQDTTPYLANDTMNTYQTLYAKYGGAYDGRIMKEYIIPTHKKYQKRKRSYEKISALYDKGKVTLDRLSGEETLLIAAKHEEDIASTIEAQIKDIQKLSQKGIKANLIDQKGWTILLSKDGHYPGEGYYSAEAEGMITIALMCFLLSSLWYYDRKNRMNLIIRTTPQGRDSLYYMRLKIMALLALLAVLSCEGMDFYVLAKTYPLTSWNAPVRSLLFLNDLPVNMPIWCFLIILTLLRMFSLFSLCMLMNCLFMFAGGLKGAFISVGVLVIPQVLSSLGLSFFHYLSAVQLITIMRMGQELGFAFTALILLVLYGSAAIAIYFSKQLWNGKKGKIVWS</sequence>
<feature type="transmembrane region" description="Helical" evidence="1">
    <location>
        <begin position="96"/>
        <end position="115"/>
    </location>
</feature>
<accession>A0A3G9JQN4</accession>
<proteinExistence type="predicted"/>
<organism evidence="2 3">
    <name type="scientific">Intestinibaculum porci</name>
    <dbReference type="NCBI Taxonomy" id="2487118"/>
    <lineage>
        <taxon>Bacteria</taxon>
        <taxon>Bacillati</taxon>
        <taxon>Bacillota</taxon>
        <taxon>Erysipelotrichia</taxon>
        <taxon>Erysipelotrichales</taxon>
        <taxon>Erysipelotrichaceae</taxon>
        <taxon>Intestinibaculum</taxon>
    </lineage>
</organism>
<keyword evidence="3" id="KW-1185">Reference proteome</keyword>
<name>A0A3G9JQN4_9FIRM</name>
<reference evidence="2 3" key="1">
    <citation type="submission" date="2018-11" db="EMBL/GenBank/DDBJ databases">
        <title>Novel Erysipelotrichaceae bacterium isolated from small intestine of a swine.</title>
        <authorList>
            <person name="Kim J.S."/>
            <person name="Choe H."/>
            <person name="Lee Y.R."/>
            <person name="Kim K.M."/>
            <person name="Park D.S."/>
        </authorList>
    </citation>
    <scope>NUCLEOTIDE SEQUENCE [LARGE SCALE GENOMIC DNA]</scope>
    <source>
        <strain evidence="2 3">SG0102</strain>
    </source>
</reference>
<gene>
    <name evidence="2" type="ORF">SG0102_15120</name>
</gene>
<feature type="transmembrane region" description="Helical" evidence="1">
    <location>
        <begin position="189"/>
        <end position="213"/>
    </location>
</feature>
<evidence type="ECO:0000313" key="2">
    <source>
        <dbReference type="EMBL" id="BBH26578.1"/>
    </source>
</evidence>
<keyword evidence="1" id="KW-0812">Transmembrane</keyword>
<dbReference type="EMBL" id="AP019309">
    <property type="protein sequence ID" value="BBH26578.1"/>
    <property type="molecule type" value="Genomic_DNA"/>
</dbReference>